<evidence type="ECO:0000313" key="1">
    <source>
        <dbReference type="EMBL" id="KAF7435524.1"/>
    </source>
</evidence>
<dbReference type="Proteomes" id="UP000600918">
    <property type="component" value="Unassembled WGS sequence"/>
</dbReference>
<dbReference type="EMBL" id="JACSDY010000002">
    <property type="protein sequence ID" value="KAF7435524.1"/>
    <property type="molecule type" value="Genomic_DNA"/>
</dbReference>
<reference evidence="1" key="1">
    <citation type="journal article" date="2020" name="G3 (Bethesda)">
        <title>High-Quality Assemblies for Three Invasive Social Wasps from the &lt;i&gt;Vespula&lt;/i&gt; Genus.</title>
        <authorList>
            <person name="Harrop T.W.R."/>
            <person name="Guhlin J."/>
            <person name="McLaughlin G.M."/>
            <person name="Permina E."/>
            <person name="Stockwell P."/>
            <person name="Gilligan J."/>
            <person name="Le Lec M.F."/>
            <person name="Gruber M.A.M."/>
            <person name="Quinn O."/>
            <person name="Lovegrove M."/>
            <person name="Duncan E.J."/>
            <person name="Remnant E.J."/>
            <person name="Van Eeckhoven J."/>
            <person name="Graham B."/>
            <person name="Knapp R.A."/>
            <person name="Langford K.W."/>
            <person name="Kronenberg Z."/>
            <person name="Press M.O."/>
            <person name="Eacker S.M."/>
            <person name="Wilson-Rankin E.E."/>
            <person name="Purcell J."/>
            <person name="Lester P.J."/>
            <person name="Dearden P.K."/>
        </authorList>
    </citation>
    <scope>NUCLEOTIDE SEQUENCE</scope>
    <source>
        <strain evidence="1">Volc-1</strain>
    </source>
</reference>
<name>A0A834PDI0_VESPE</name>
<proteinExistence type="predicted"/>
<gene>
    <name evidence="1" type="ORF">H0235_003715</name>
</gene>
<evidence type="ECO:0000313" key="2">
    <source>
        <dbReference type="Proteomes" id="UP000600918"/>
    </source>
</evidence>
<accession>A0A834PDI0</accession>
<protein>
    <submittedName>
        <fullName evidence="1">Uncharacterized protein</fullName>
    </submittedName>
</protein>
<organism evidence="1 2">
    <name type="scientific">Vespula pensylvanica</name>
    <name type="common">Western yellow jacket</name>
    <name type="synonym">Wasp</name>
    <dbReference type="NCBI Taxonomy" id="30213"/>
    <lineage>
        <taxon>Eukaryota</taxon>
        <taxon>Metazoa</taxon>
        <taxon>Ecdysozoa</taxon>
        <taxon>Arthropoda</taxon>
        <taxon>Hexapoda</taxon>
        <taxon>Insecta</taxon>
        <taxon>Pterygota</taxon>
        <taxon>Neoptera</taxon>
        <taxon>Endopterygota</taxon>
        <taxon>Hymenoptera</taxon>
        <taxon>Apocrita</taxon>
        <taxon>Aculeata</taxon>
        <taxon>Vespoidea</taxon>
        <taxon>Vespidae</taxon>
        <taxon>Vespinae</taxon>
        <taxon>Vespula</taxon>
    </lineage>
</organism>
<comment type="caution">
    <text evidence="1">The sequence shown here is derived from an EMBL/GenBank/DDBJ whole genome shotgun (WGS) entry which is preliminary data.</text>
</comment>
<sequence>MLNLSRKDLEILRDSLGVHARKDAAVRFSEADPRVRSNSSLKAEIAFELSAKSALATEILASQNPQARGSSRSLFSIDDITVTKIEKVSRIRLLRVVSRIVSNLARERDCYWNSFPAKASFR</sequence>
<dbReference type="AlphaFoldDB" id="A0A834PDI0"/>
<keyword evidence="2" id="KW-1185">Reference proteome</keyword>